<dbReference type="PANTHER" id="PTHR24148">
    <property type="entry name" value="ANKYRIN REPEAT DOMAIN-CONTAINING PROTEIN 39 HOMOLOG-RELATED"/>
    <property type="match status" value="1"/>
</dbReference>
<dbReference type="Proteomes" id="UP000605846">
    <property type="component" value="Unassembled WGS sequence"/>
</dbReference>
<name>A0A8H7BSY0_9FUNG</name>
<dbReference type="InterPro" id="IPR010730">
    <property type="entry name" value="HET"/>
</dbReference>
<proteinExistence type="predicted"/>
<evidence type="ECO:0000313" key="2">
    <source>
        <dbReference type="EMBL" id="KAF7726987.1"/>
    </source>
</evidence>
<protein>
    <recommendedName>
        <fullName evidence="1">Heterokaryon incompatibility domain-containing protein</fullName>
    </recommendedName>
</protein>
<dbReference type="OrthoDB" id="2290129at2759"/>
<feature type="domain" description="Heterokaryon incompatibility" evidence="1">
    <location>
        <begin position="30"/>
        <end position="194"/>
    </location>
</feature>
<dbReference type="InterPro" id="IPR052895">
    <property type="entry name" value="HetReg/Transcr_Mod"/>
</dbReference>
<comment type="caution">
    <text evidence="2">The sequence shown here is derived from an EMBL/GenBank/DDBJ whole genome shotgun (WGS) entry which is preliminary data.</text>
</comment>
<evidence type="ECO:0000313" key="3">
    <source>
        <dbReference type="Proteomes" id="UP000605846"/>
    </source>
</evidence>
<dbReference type="AlphaFoldDB" id="A0A8H7BSY0"/>
<reference evidence="2" key="1">
    <citation type="submission" date="2020-01" db="EMBL/GenBank/DDBJ databases">
        <title>Genome Sequencing of Three Apophysomyces-Like Fungal Strains Confirms a Novel Fungal Genus in the Mucoromycota with divergent Burkholderia-like Endosymbiotic Bacteria.</title>
        <authorList>
            <person name="Stajich J.E."/>
            <person name="Macias A.M."/>
            <person name="Carter-House D."/>
            <person name="Lovett B."/>
            <person name="Kasson L.R."/>
            <person name="Berry K."/>
            <person name="Grigoriev I."/>
            <person name="Chang Y."/>
            <person name="Spatafora J."/>
            <person name="Kasson M.T."/>
        </authorList>
    </citation>
    <scope>NUCLEOTIDE SEQUENCE</scope>
    <source>
        <strain evidence="2">NRRL A-21654</strain>
    </source>
</reference>
<evidence type="ECO:0000259" key="1">
    <source>
        <dbReference type="Pfam" id="PF06985"/>
    </source>
</evidence>
<keyword evidence="3" id="KW-1185">Reference proteome</keyword>
<organism evidence="2 3">
    <name type="scientific">Apophysomyces ossiformis</name>
    <dbReference type="NCBI Taxonomy" id="679940"/>
    <lineage>
        <taxon>Eukaryota</taxon>
        <taxon>Fungi</taxon>
        <taxon>Fungi incertae sedis</taxon>
        <taxon>Mucoromycota</taxon>
        <taxon>Mucoromycotina</taxon>
        <taxon>Mucoromycetes</taxon>
        <taxon>Mucorales</taxon>
        <taxon>Mucorineae</taxon>
        <taxon>Mucoraceae</taxon>
        <taxon>Apophysomyces</taxon>
    </lineage>
</organism>
<sequence length="430" mass="49224">MSEIVLLDTESNLNNIKCISVPFDKGVPEYYAVSYRWGELPEWKAQTPNYTASITSISQGNLIKLCKLYRQKIRYIWIDVVCINQANKKHRKMAIKNMDNIYRRAEKIIAVPDLRYCEEYPLLEDITKEDIDLAIEQFLRYKQYVIDNDDGDEALAFFDVFDPAGYCAILDLPGTKFIVTVMEKWAHRCWVISERVIGVTHNKLDLVILRASAVIPDAQSYPFAAIGWNIKLDLYTSIKTIINSKSSKPIDCLFAILPHTKYKDLVQILAEEDRTIEGEIGLKKTLFDILDMEGKIALLQAQIISLERLPLKLPSFIDDKPLPNLPPVISTCHSKLEAMVRDGKYTVKISGRYTTSIPRKLQRECKKVLGGKIESVVDILLTTERDETYDRTVHHFLRCAGANGVWVADSIVVARKITYDKYLYGEFVIN</sequence>
<dbReference type="Pfam" id="PF06985">
    <property type="entry name" value="HET"/>
    <property type="match status" value="1"/>
</dbReference>
<gene>
    <name evidence="2" type="ORF">EC973_008182</name>
</gene>
<dbReference type="EMBL" id="JABAYA010000068">
    <property type="protein sequence ID" value="KAF7726987.1"/>
    <property type="molecule type" value="Genomic_DNA"/>
</dbReference>
<dbReference type="PANTHER" id="PTHR24148:SF64">
    <property type="entry name" value="HETEROKARYON INCOMPATIBILITY DOMAIN-CONTAINING PROTEIN"/>
    <property type="match status" value="1"/>
</dbReference>
<accession>A0A8H7BSY0</accession>